<evidence type="ECO:0000256" key="2">
    <source>
        <dbReference type="ARBA" id="ARBA00009037"/>
    </source>
</evidence>
<organism evidence="9 10">
    <name type="scientific">Goodea atripinnis</name>
    <dbReference type="NCBI Taxonomy" id="208336"/>
    <lineage>
        <taxon>Eukaryota</taxon>
        <taxon>Metazoa</taxon>
        <taxon>Chordata</taxon>
        <taxon>Craniata</taxon>
        <taxon>Vertebrata</taxon>
        <taxon>Euteleostomi</taxon>
        <taxon>Actinopterygii</taxon>
        <taxon>Neopterygii</taxon>
        <taxon>Teleostei</taxon>
        <taxon>Neoteleostei</taxon>
        <taxon>Acanthomorphata</taxon>
        <taxon>Ovalentaria</taxon>
        <taxon>Atherinomorphae</taxon>
        <taxon>Cyprinodontiformes</taxon>
        <taxon>Goodeidae</taxon>
        <taxon>Goodea</taxon>
    </lineage>
</organism>
<sequence length="328" mass="36449">GALQSSSSSLVLPAVSWPASNAVIGQLQDQLETSPLYMDPETLSQLRLNASSPALLVFRLPYGTGSDLLSAKEILSGNDEVIGQVMSIMKSQSVPYTAIYTGLQPSREDDRTCMLLWAKGLTVSILRNNRWEEHDLTPFTFGEGVSPKLHGSNCDKSKGRPVNAGMESVILISVCWFDSSFVMSERHYKVSARRWFTLDAVELEYDGTKATFNGSRNIYAPAEYSYRCKSVTSFRWPLLIPRSSKDPANQWRVSFDDFQIQGFNLIGSEFSYASDCAGFFSPGIWMGLLTSLLMVLVLTYGLHMIMQLLTMDRFDDPKGPGISVPQTE</sequence>
<evidence type="ECO:0000313" key="10">
    <source>
        <dbReference type="Proteomes" id="UP001476798"/>
    </source>
</evidence>
<evidence type="ECO:0000256" key="3">
    <source>
        <dbReference type="ARBA" id="ARBA00022692"/>
    </source>
</evidence>
<feature type="transmembrane region" description="Helical" evidence="6">
    <location>
        <begin position="284"/>
        <end position="303"/>
    </location>
</feature>
<keyword evidence="3 6" id="KW-0812">Transmembrane</keyword>
<protein>
    <recommendedName>
        <fullName evidence="11">ATPase H+ transporting accessory protein 1a</fullName>
    </recommendedName>
</protein>
<keyword evidence="10" id="KW-1185">Reference proteome</keyword>
<evidence type="ECO:0008006" key="11">
    <source>
        <dbReference type="Google" id="ProtNLM"/>
    </source>
</evidence>
<keyword evidence="4 6" id="KW-1133">Transmembrane helix</keyword>
<evidence type="ECO:0000256" key="1">
    <source>
        <dbReference type="ARBA" id="ARBA00004167"/>
    </source>
</evidence>
<comment type="subcellular location">
    <subcellularLocation>
        <location evidence="1">Membrane</location>
        <topology evidence="1">Single-pass membrane protein</topology>
    </subcellularLocation>
</comment>
<keyword evidence="5 6" id="KW-0472">Membrane</keyword>
<reference evidence="9 10" key="1">
    <citation type="submission" date="2021-06" db="EMBL/GenBank/DDBJ databases">
        <authorList>
            <person name="Palmer J.M."/>
        </authorList>
    </citation>
    <scope>NUCLEOTIDE SEQUENCE [LARGE SCALE GENOMIC DNA]</scope>
    <source>
        <strain evidence="9 10">GA_2019</strain>
        <tissue evidence="9">Muscle</tissue>
    </source>
</reference>
<feature type="domain" description="V-type proton ATPase subunit S1/VOA1 transmembrane" evidence="8">
    <location>
        <begin position="278"/>
        <end position="316"/>
    </location>
</feature>
<dbReference type="Gene3D" id="2.40.160.110">
    <property type="match status" value="1"/>
</dbReference>
<evidence type="ECO:0000259" key="7">
    <source>
        <dbReference type="Pfam" id="PF05827"/>
    </source>
</evidence>
<evidence type="ECO:0000256" key="5">
    <source>
        <dbReference type="ARBA" id="ARBA00023136"/>
    </source>
</evidence>
<dbReference type="Pfam" id="PF05827">
    <property type="entry name" value="VAS1_LD"/>
    <property type="match status" value="1"/>
</dbReference>
<dbReference type="InterPro" id="IPR046756">
    <property type="entry name" value="VAS1/VOA1_TM"/>
</dbReference>
<evidence type="ECO:0000313" key="9">
    <source>
        <dbReference type="EMBL" id="MEQ2184100.1"/>
    </source>
</evidence>
<dbReference type="InterPro" id="IPR046755">
    <property type="entry name" value="VAS1_LD"/>
</dbReference>
<comment type="caution">
    <text evidence="9">The sequence shown here is derived from an EMBL/GenBank/DDBJ whole genome shotgun (WGS) entry which is preliminary data.</text>
</comment>
<evidence type="ECO:0000256" key="4">
    <source>
        <dbReference type="ARBA" id="ARBA00022989"/>
    </source>
</evidence>
<dbReference type="Pfam" id="PF20520">
    <property type="entry name" value="Ac45-VOA1_TM"/>
    <property type="match status" value="1"/>
</dbReference>
<feature type="non-terminal residue" evidence="9">
    <location>
        <position position="1"/>
    </location>
</feature>
<accession>A0ABV0PKU0</accession>
<dbReference type="PANTHER" id="PTHR12471">
    <property type="entry name" value="VACUOLAR ATP SYNTHASE SUBUNIT S1"/>
    <property type="match status" value="1"/>
</dbReference>
<evidence type="ECO:0000259" key="8">
    <source>
        <dbReference type="Pfam" id="PF20520"/>
    </source>
</evidence>
<comment type="similarity">
    <text evidence="2">Belongs to the vacuolar ATPase subunit S1 family.</text>
</comment>
<proteinExistence type="inferred from homology"/>
<evidence type="ECO:0000256" key="6">
    <source>
        <dbReference type="SAM" id="Phobius"/>
    </source>
</evidence>
<name>A0ABV0PKU0_9TELE</name>
<dbReference type="EMBL" id="JAHRIO010080152">
    <property type="protein sequence ID" value="MEQ2184100.1"/>
    <property type="molecule type" value="Genomic_DNA"/>
</dbReference>
<dbReference type="Proteomes" id="UP001476798">
    <property type="component" value="Unassembled WGS sequence"/>
</dbReference>
<feature type="domain" description="V-type proton ATPase subunit S1 luminal" evidence="7">
    <location>
        <begin position="112"/>
        <end position="263"/>
    </location>
</feature>
<dbReference type="InterPro" id="IPR008388">
    <property type="entry name" value="Ac45_acc_su"/>
</dbReference>
<dbReference type="PANTHER" id="PTHR12471:SF2">
    <property type="entry name" value="V-TYPE PROTON ATPASE SUBUNIT S1"/>
    <property type="match status" value="1"/>
</dbReference>
<gene>
    <name evidence="9" type="ORF">GOODEAATRI_004459</name>
</gene>